<protein>
    <submittedName>
        <fullName evidence="1">GAF domain-containing protein</fullName>
    </submittedName>
</protein>
<dbReference type="OrthoDB" id="627374at2"/>
<gene>
    <name evidence="1" type="ORF">E0F88_06980</name>
</gene>
<dbReference type="InterPro" id="IPR029016">
    <property type="entry name" value="GAF-like_dom_sf"/>
</dbReference>
<proteinExistence type="predicted"/>
<dbReference type="Gene3D" id="3.30.450.40">
    <property type="match status" value="1"/>
</dbReference>
<keyword evidence="2" id="KW-1185">Reference proteome</keyword>
<dbReference type="Proteomes" id="UP000294850">
    <property type="component" value="Unassembled WGS sequence"/>
</dbReference>
<organism evidence="1 2">
    <name type="scientific">Dyadobacter psychrotolerans</name>
    <dbReference type="NCBI Taxonomy" id="2541721"/>
    <lineage>
        <taxon>Bacteria</taxon>
        <taxon>Pseudomonadati</taxon>
        <taxon>Bacteroidota</taxon>
        <taxon>Cytophagia</taxon>
        <taxon>Cytophagales</taxon>
        <taxon>Spirosomataceae</taxon>
        <taxon>Dyadobacter</taxon>
    </lineage>
</organism>
<reference evidence="1 2" key="1">
    <citation type="submission" date="2019-03" db="EMBL/GenBank/DDBJ databases">
        <title>Dyadobacter AR-3-6 sp. nov., isolated from arctic soil.</title>
        <authorList>
            <person name="Chaudhary D.K."/>
        </authorList>
    </citation>
    <scope>NUCLEOTIDE SEQUENCE [LARGE SCALE GENOMIC DNA]</scope>
    <source>
        <strain evidence="1 2">AR-3-6</strain>
    </source>
</reference>
<accession>A0A4R5DV00</accession>
<comment type="caution">
    <text evidence="1">The sequence shown here is derived from an EMBL/GenBank/DDBJ whole genome shotgun (WGS) entry which is preliminary data.</text>
</comment>
<name>A0A4R5DV00_9BACT</name>
<evidence type="ECO:0000313" key="1">
    <source>
        <dbReference type="EMBL" id="TDE17627.1"/>
    </source>
</evidence>
<dbReference type="AlphaFoldDB" id="A0A4R5DV00"/>
<evidence type="ECO:0000313" key="2">
    <source>
        <dbReference type="Proteomes" id="UP000294850"/>
    </source>
</evidence>
<dbReference type="SUPFAM" id="SSF55781">
    <property type="entry name" value="GAF domain-like"/>
    <property type="match status" value="1"/>
</dbReference>
<dbReference type="EMBL" id="SMFL01000002">
    <property type="protein sequence ID" value="TDE17627.1"/>
    <property type="molecule type" value="Genomic_DNA"/>
</dbReference>
<sequence>MKSILLDVSEDSQKEMPKIDAVISFRKYIAYLKDRISREKSVRKIFLQMVIEKLEENPAFLDNIPIAEIHLYEEQLNLVYGLMIPAVADEKNILWALSTPISPTIFFGTDNFYNLMTEEKTGQIRCDLVKEDSMSMKQKALIVYAIILEKFYNFPATNHTDMLVSLRDNQTGLQKFYKINIDTRFTDVILKGELPDINLDYIRRQFQENADSSELVRLLPLSLFKFEGISVLTLTDVTDDHAVENLKNTILNRNSFGAQAYYQHITDSLKMLVENRDVEFGMMPLLRVNNRLIFNKSTILHSKLINAATASDVAEETYISMAEEYFKSPKVLFMRNITADDEKHEFVKILKNDGVESYALLPVYYDNKIVGVLEVFSSVPNAIDEHSLSKINPALPLIAQIFENNIDEFNANIENVIREKFTSLQPAVQWKFKDVAWHYLRDRNLKPHTAVIESIGFKDVYPLYGAIDIRNSTIERNAALREDLRLQFTVLIDTFCVLKQKLGFGLADEMVFKCKKMLAQITDETRDNDEMKIQEFLESEVHPFLTHFKENRVTKGAAVLALAGSDDTENENEEISEAIDKYFRITNPQTGAAYTNRRALESSMQTINSSVNLYLDLFKTEIQQSYPTYFEKFRTDGIEYDIYIGQSIEPQKTFSNLYLKNIRLWQLTSMAAIARITHSLLPAMEKPLLTTQLIFINSGSIDISFRDDERRFDVEGAYNIRYQVIKKRIDKVHVKGTGERLTQPGKIAMVYFNNKSAEEYVDYIRYLQEQNTLLDDLEYLDLEELQGVNGLKALRIGVNLDSAWK</sequence>
<dbReference type="RefSeq" id="WP_131957493.1">
    <property type="nucleotide sequence ID" value="NZ_SMFL01000002.1"/>
</dbReference>